<name>A0A934N8R1_9BACT</name>
<keyword evidence="1" id="KW-0238">DNA-binding</keyword>
<dbReference type="Pfam" id="PF04237">
    <property type="entry name" value="YjbR"/>
    <property type="match status" value="1"/>
</dbReference>
<comment type="caution">
    <text evidence="1">The sequence shown here is derived from an EMBL/GenBank/DDBJ whole genome shotgun (WGS) entry which is preliminary data.</text>
</comment>
<dbReference type="AlphaFoldDB" id="A0A934N8R1"/>
<dbReference type="Proteomes" id="UP000614410">
    <property type="component" value="Unassembled WGS sequence"/>
</dbReference>
<organism evidence="1 2">
    <name type="scientific">Candidatus Amunia macphersoniae</name>
    <dbReference type="NCBI Taxonomy" id="3127014"/>
    <lineage>
        <taxon>Bacteria</taxon>
        <taxon>Bacillati</taxon>
        <taxon>Candidatus Dormiibacterota</taxon>
        <taxon>Candidatus Dormibacteria</taxon>
        <taxon>Candidatus Aeolococcales</taxon>
        <taxon>Candidatus Aeolococcaceae</taxon>
        <taxon>Candidatus Amunia</taxon>
    </lineage>
</organism>
<sequence length="108" mass="11952">MTADDARGLAMGMREAAEQDHHGFPSFRVRGRIFATLPDEAHLNVMVDEQQTQVATHCDPSWCAEILWGGRIRGVRVTLAAADPETVAELIGDAWRRRAPASLRKEGE</sequence>
<evidence type="ECO:0000313" key="1">
    <source>
        <dbReference type="EMBL" id="MBJ7608167.1"/>
    </source>
</evidence>
<dbReference type="GO" id="GO:0003677">
    <property type="term" value="F:DNA binding"/>
    <property type="evidence" value="ECO:0007669"/>
    <property type="project" value="UniProtKB-KW"/>
</dbReference>
<gene>
    <name evidence="1" type="ORF">JF887_01885</name>
</gene>
<accession>A0A934N8R1</accession>
<protein>
    <submittedName>
        <fullName evidence="1">MmcQ/YjbR family DNA-binding protein</fullName>
    </submittedName>
</protein>
<proteinExistence type="predicted"/>
<dbReference type="EMBL" id="JAEKNN010000008">
    <property type="protein sequence ID" value="MBJ7608167.1"/>
    <property type="molecule type" value="Genomic_DNA"/>
</dbReference>
<reference evidence="1 2" key="1">
    <citation type="submission" date="2020-10" db="EMBL/GenBank/DDBJ databases">
        <title>Ca. Dormibacterota MAGs.</title>
        <authorList>
            <person name="Montgomery K."/>
        </authorList>
    </citation>
    <scope>NUCLEOTIDE SEQUENCE [LARGE SCALE GENOMIC DNA]</scope>
    <source>
        <strain evidence="1">Mitchell_Peninsula_5</strain>
    </source>
</reference>
<evidence type="ECO:0000313" key="2">
    <source>
        <dbReference type="Proteomes" id="UP000614410"/>
    </source>
</evidence>
<dbReference type="InterPro" id="IPR058532">
    <property type="entry name" value="YjbR/MT2646/Rv2570-like"/>
</dbReference>